<dbReference type="Proteomes" id="UP000807306">
    <property type="component" value="Unassembled WGS sequence"/>
</dbReference>
<keyword evidence="3" id="KW-1185">Reference proteome</keyword>
<evidence type="ECO:0000256" key="1">
    <source>
        <dbReference type="SAM" id="Phobius"/>
    </source>
</evidence>
<accession>A0A9P6EJP8</accession>
<feature type="transmembrane region" description="Helical" evidence="1">
    <location>
        <begin position="109"/>
        <end position="126"/>
    </location>
</feature>
<reference evidence="2" key="1">
    <citation type="submission" date="2020-11" db="EMBL/GenBank/DDBJ databases">
        <authorList>
            <consortium name="DOE Joint Genome Institute"/>
            <person name="Ahrendt S."/>
            <person name="Riley R."/>
            <person name="Andreopoulos W."/>
            <person name="Labutti K."/>
            <person name="Pangilinan J."/>
            <person name="Ruiz-Duenas F.J."/>
            <person name="Barrasa J.M."/>
            <person name="Sanchez-Garcia M."/>
            <person name="Camarero S."/>
            <person name="Miyauchi S."/>
            <person name="Serrano A."/>
            <person name="Linde D."/>
            <person name="Babiker R."/>
            <person name="Drula E."/>
            <person name="Ayuso-Fernandez I."/>
            <person name="Pacheco R."/>
            <person name="Padilla G."/>
            <person name="Ferreira P."/>
            <person name="Barriuso J."/>
            <person name="Kellner H."/>
            <person name="Castanera R."/>
            <person name="Alfaro M."/>
            <person name="Ramirez L."/>
            <person name="Pisabarro A.G."/>
            <person name="Kuo A."/>
            <person name="Tritt A."/>
            <person name="Lipzen A."/>
            <person name="He G."/>
            <person name="Yan M."/>
            <person name="Ng V."/>
            <person name="Cullen D."/>
            <person name="Martin F."/>
            <person name="Rosso M.-N."/>
            <person name="Henrissat B."/>
            <person name="Hibbett D."/>
            <person name="Martinez A.T."/>
            <person name="Grigoriev I.V."/>
        </authorList>
    </citation>
    <scope>NUCLEOTIDE SEQUENCE</scope>
    <source>
        <strain evidence="2">CBS 506.95</strain>
    </source>
</reference>
<keyword evidence="1" id="KW-1133">Transmembrane helix</keyword>
<sequence>MARYLLAIISTYLGHEITHDDERPRHPGYGLITSCVFFDVEHTHTPTTSTTTLGNQLLILIDVVLQRMMTWESISPPSLALHRYLLILDILLITGSVIIFGSTVSPVQVFGYSIALGGLVLFKTTGGK</sequence>
<proteinExistence type="predicted"/>
<organism evidence="2 3">
    <name type="scientific">Crepidotus variabilis</name>
    <dbReference type="NCBI Taxonomy" id="179855"/>
    <lineage>
        <taxon>Eukaryota</taxon>
        <taxon>Fungi</taxon>
        <taxon>Dikarya</taxon>
        <taxon>Basidiomycota</taxon>
        <taxon>Agaricomycotina</taxon>
        <taxon>Agaricomycetes</taxon>
        <taxon>Agaricomycetidae</taxon>
        <taxon>Agaricales</taxon>
        <taxon>Agaricineae</taxon>
        <taxon>Crepidotaceae</taxon>
        <taxon>Crepidotus</taxon>
    </lineage>
</organism>
<comment type="caution">
    <text evidence="2">The sequence shown here is derived from an EMBL/GenBank/DDBJ whole genome shotgun (WGS) entry which is preliminary data.</text>
</comment>
<name>A0A9P6EJP8_9AGAR</name>
<keyword evidence="1" id="KW-0812">Transmembrane</keyword>
<evidence type="ECO:0000313" key="3">
    <source>
        <dbReference type="Proteomes" id="UP000807306"/>
    </source>
</evidence>
<feature type="transmembrane region" description="Helical" evidence="1">
    <location>
        <begin position="84"/>
        <end position="103"/>
    </location>
</feature>
<evidence type="ECO:0000313" key="2">
    <source>
        <dbReference type="EMBL" id="KAF9530302.1"/>
    </source>
</evidence>
<dbReference type="AlphaFoldDB" id="A0A9P6EJP8"/>
<dbReference type="OrthoDB" id="6418713at2759"/>
<protein>
    <submittedName>
        <fullName evidence="2">Uncharacterized protein</fullName>
    </submittedName>
</protein>
<keyword evidence="1" id="KW-0472">Membrane</keyword>
<gene>
    <name evidence="2" type="ORF">CPB83DRAFT_892902</name>
</gene>
<dbReference type="EMBL" id="MU157841">
    <property type="protein sequence ID" value="KAF9530302.1"/>
    <property type="molecule type" value="Genomic_DNA"/>
</dbReference>